<dbReference type="InterPro" id="IPR015590">
    <property type="entry name" value="Aldehyde_DH_dom"/>
</dbReference>
<dbReference type="PANTHER" id="PTHR42862">
    <property type="entry name" value="DELTA-1-PYRROLINE-5-CARBOXYLATE DEHYDROGENASE 1, ISOFORM A-RELATED"/>
    <property type="match status" value="1"/>
</dbReference>
<comment type="catalytic activity">
    <reaction evidence="8">
        <text>L-glutamate 5-semialdehyde + NAD(+) + H2O = L-glutamate + NADH + 2 H(+)</text>
        <dbReference type="Rhea" id="RHEA:30235"/>
        <dbReference type="ChEBI" id="CHEBI:15377"/>
        <dbReference type="ChEBI" id="CHEBI:15378"/>
        <dbReference type="ChEBI" id="CHEBI:29985"/>
        <dbReference type="ChEBI" id="CHEBI:57540"/>
        <dbReference type="ChEBI" id="CHEBI:57945"/>
        <dbReference type="ChEBI" id="CHEBI:58066"/>
        <dbReference type="EC" id="1.2.1.88"/>
    </reaction>
</comment>
<protein>
    <recommendedName>
        <fullName evidence="7">L-glutamate gamma-semialdehyde dehydrogenase</fullName>
        <ecNumber evidence="3">1.2.1.88</ecNumber>
    </recommendedName>
    <alternativeName>
        <fullName evidence="7">L-glutamate gamma-semialdehyde dehydrogenase</fullName>
    </alternativeName>
</protein>
<dbReference type="PROSITE" id="PS00687">
    <property type="entry name" value="ALDEHYDE_DEHYDR_GLU"/>
    <property type="match status" value="1"/>
</dbReference>
<dbReference type="UniPathway" id="UPA00261">
    <property type="reaction ID" value="UER00374"/>
</dbReference>
<evidence type="ECO:0000256" key="10">
    <source>
        <dbReference type="RuleBase" id="RU003345"/>
    </source>
</evidence>
<evidence type="ECO:0000313" key="13">
    <source>
        <dbReference type="Proteomes" id="UP000007148"/>
    </source>
</evidence>
<keyword evidence="6" id="KW-0642">Proline metabolism</keyword>
<dbReference type="InterPro" id="IPR029510">
    <property type="entry name" value="Ald_DH_CS_GLU"/>
</dbReference>
<evidence type="ECO:0000256" key="9">
    <source>
        <dbReference type="PROSITE-ProRule" id="PRU10007"/>
    </source>
</evidence>
<dbReference type="InterPro" id="IPR005931">
    <property type="entry name" value="P5CDH/ALDH4A1"/>
</dbReference>
<sequence length="1168" mass="128448">MIRTASSLSRLSPRTLCSVRAYAQLNPARDLLFGIPSLSRNKPTCCFPITQRTIDRRTMSSASAQLGAFRIPQIENEPMRSYAPGSAERIRLDAAIKKMKSELPFDVPCVINGKEVRTNDLAKQPLPASHADHLCTYHKADKTTTQRAIDDAVKAQKEWEEMAWNDRAAIFLKAADLISGKYREEILAATMLGQGKNAWQAEIDAAAELCDFLRFGVKYVEEIYAQQPPKNAAGSWNRVEYRPLEGFVLAISPFNFTAIGANLVCAPAMLGNVCVWKPSPAATYSNYLVHRVLLEAGLPPSVIQFVPGDPEVVVQEALKSRDFAGLHFTGSTAVFRHLWKSVGDGVGEGRYRNYPRVVGETGGKNFHLVLPSAQVDNAVHQSVRAAFEYQGQKCSALSRLYVPASLWPEFKAKLLKEVGTIKVGPSDQWENFMGPVIGKPGFDKIVGYIEKAKNEGGEILCGGTADGSKGYFIQPTIILTKDPKSVTMREEIFGPVVTVYVYPDEEVEKTYELINTTTDYALTGSIFSQDRLALIKATSALRNAAGNVYYNEKCTGAVVGQQPFGGSRASGTNDKAGSVALFWRFVSARSIKEGFVGLEQFGSELEFGSQMALELDRSRLESIITSSDPLDGDPILNLLTAALTDTEPEWTVQDIYTVIQSHDGIELVRTIASYTFIWYLTSSSQNALDLCPLLWQHVQDNQSAIKLLEHIAANASSKECIIALHEIQEILLGDISKWHDDEEEKERGFELIDRVCLLLDLYTTTLPRVTLRRKGPLETIKPLAKGISSALRAIGPAADKLRRRKVLVSTSTLISSIVSWAKSTGAQFTSEVSECKDLLTTLLLSSVASYHSHLHSRLSEGYIEIHLPRRYLHSTLDEDSKAGEKVASTLIGIDVTPNVLTRLSAQGGTMALSCVVLLAHWPLDEYPAQLDQLSKLEPAMQFLLQKGTATDECTFLVLSRSNSASSGELDANLLAHSMVTLASSNPDPIQRNSAFVALSLLVRRIPPTARLGLFAELLSPDDPFPQMRVAAVGLVKESVFDSLSVGRRDVFGTNAFLGPLGRYLLRSDPIDLFEHPLDVKEFFSSTEPARLVECLGFYYTLLQRDTANKTGIKDRASVSDTKRSLLDPLVKALQNVPLLEDAPNDAQMSKIALEIALDRVLEALGQHT</sequence>
<dbReference type="InterPro" id="IPR016160">
    <property type="entry name" value="Ald_DH_CS_CYS"/>
</dbReference>
<name>G4TCM8_SERID</name>
<proteinExistence type="inferred from homology"/>
<keyword evidence="13" id="KW-1185">Reference proteome</keyword>
<dbReference type="Pfam" id="PF00171">
    <property type="entry name" value="Aldedh"/>
    <property type="match status" value="1"/>
</dbReference>
<evidence type="ECO:0000313" key="12">
    <source>
        <dbReference type="EMBL" id="CCA69078.1"/>
    </source>
</evidence>
<dbReference type="GO" id="GO:0005759">
    <property type="term" value="C:mitochondrial matrix"/>
    <property type="evidence" value="ECO:0007669"/>
    <property type="project" value="TreeGrafter"/>
</dbReference>
<dbReference type="eggNOG" id="KOG2455">
    <property type="taxonomic scope" value="Eukaryota"/>
</dbReference>
<dbReference type="STRING" id="1109443.G4TCM8"/>
<dbReference type="PANTHER" id="PTHR42862:SF1">
    <property type="entry name" value="DELTA-1-PYRROLINE-5-CARBOXYLATE DEHYDROGENASE 2, ISOFORM A-RELATED"/>
    <property type="match status" value="1"/>
</dbReference>
<evidence type="ECO:0000256" key="2">
    <source>
        <dbReference type="ARBA" id="ARBA00009986"/>
    </source>
</evidence>
<evidence type="ECO:0000256" key="1">
    <source>
        <dbReference type="ARBA" id="ARBA00004786"/>
    </source>
</evidence>
<dbReference type="AlphaFoldDB" id="G4TCM8"/>
<comment type="pathway">
    <text evidence="1">Amino-acid degradation; L-proline degradation into L-glutamate; L-glutamate from L-proline: step 2/2.</text>
</comment>
<dbReference type="EC" id="1.2.1.88" evidence="3"/>
<dbReference type="PROSITE" id="PS00070">
    <property type="entry name" value="ALDEHYDE_DEHYDR_CYS"/>
    <property type="match status" value="1"/>
</dbReference>
<dbReference type="InterPro" id="IPR016163">
    <property type="entry name" value="Ald_DH_C"/>
</dbReference>
<reference evidence="12 13" key="1">
    <citation type="journal article" date="2011" name="PLoS Pathog.">
        <title>Endophytic Life Strategies Decoded by Genome and Transcriptome Analyses of the Mutualistic Root Symbiont Piriformospora indica.</title>
        <authorList>
            <person name="Zuccaro A."/>
            <person name="Lahrmann U."/>
            <person name="Guldener U."/>
            <person name="Langen G."/>
            <person name="Pfiffi S."/>
            <person name="Biedenkopf D."/>
            <person name="Wong P."/>
            <person name="Samans B."/>
            <person name="Grimm C."/>
            <person name="Basiewicz M."/>
            <person name="Murat C."/>
            <person name="Martin F."/>
            <person name="Kogel K.H."/>
        </authorList>
    </citation>
    <scope>NUCLEOTIDE SEQUENCE [LARGE SCALE GENOMIC DNA]</scope>
    <source>
        <strain evidence="12 13">DSM 11827</strain>
    </source>
</reference>
<evidence type="ECO:0000256" key="5">
    <source>
        <dbReference type="ARBA" id="ARBA00023027"/>
    </source>
</evidence>
<dbReference type="EMBL" id="CAFZ01000046">
    <property type="protein sequence ID" value="CCA69078.1"/>
    <property type="molecule type" value="Genomic_DNA"/>
</dbReference>
<evidence type="ECO:0000256" key="4">
    <source>
        <dbReference type="ARBA" id="ARBA00023002"/>
    </source>
</evidence>
<evidence type="ECO:0000259" key="11">
    <source>
        <dbReference type="Pfam" id="PF00171"/>
    </source>
</evidence>
<organism evidence="12 13">
    <name type="scientific">Serendipita indica (strain DSM 11827)</name>
    <name type="common">Root endophyte fungus</name>
    <name type="synonym">Piriformospora indica</name>
    <dbReference type="NCBI Taxonomy" id="1109443"/>
    <lineage>
        <taxon>Eukaryota</taxon>
        <taxon>Fungi</taxon>
        <taxon>Dikarya</taxon>
        <taxon>Basidiomycota</taxon>
        <taxon>Agaricomycotina</taxon>
        <taxon>Agaricomycetes</taxon>
        <taxon>Sebacinales</taxon>
        <taxon>Serendipitaceae</taxon>
        <taxon>Serendipita</taxon>
    </lineage>
</organism>
<feature type="domain" description="Aldehyde dehydrogenase" evidence="11">
    <location>
        <begin position="128"/>
        <end position="580"/>
    </location>
</feature>
<evidence type="ECO:0000256" key="6">
    <source>
        <dbReference type="ARBA" id="ARBA00023062"/>
    </source>
</evidence>
<dbReference type="Gene3D" id="3.40.309.10">
    <property type="entry name" value="Aldehyde Dehydrogenase, Chain A, domain 2"/>
    <property type="match status" value="1"/>
</dbReference>
<dbReference type="InterPro" id="IPR016161">
    <property type="entry name" value="Ald_DH/histidinol_DH"/>
</dbReference>
<feature type="active site" evidence="9">
    <location>
        <position position="360"/>
    </location>
</feature>
<dbReference type="InParanoid" id="G4TCM8"/>
<dbReference type="FunFam" id="3.40.605.10:FF:000006">
    <property type="entry name" value="1-pyrroline-5-carboxylate dehydrogenase"/>
    <property type="match status" value="1"/>
</dbReference>
<comment type="similarity">
    <text evidence="2 10">Belongs to the aldehyde dehydrogenase family.</text>
</comment>
<dbReference type="InterPro" id="IPR016162">
    <property type="entry name" value="Ald_DH_N"/>
</dbReference>
<dbReference type="InterPro" id="IPR050485">
    <property type="entry name" value="Proline_metab_enzyme"/>
</dbReference>
<evidence type="ECO:0000256" key="8">
    <source>
        <dbReference type="ARBA" id="ARBA00048142"/>
    </source>
</evidence>
<dbReference type="GO" id="GO:0003842">
    <property type="term" value="F:L-glutamate gamma-semialdehyde dehydrogenase activity"/>
    <property type="evidence" value="ECO:0007669"/>
    <property type="project" value="UniProtKB-EC"/>
</dbReference>
<dbReference type="SUPFAM" id="SSF53720">
    <property type="entry name" value="ALDH-like"/>
    <property type="match status" value="1"/>
</dbReference>
<keyword evidence="5" id="KW-0520">NAD</keyword>
<keyword evidence="4 10" id="KW-0560">Oxidoreductase</keyword>
<dbReference type="GO" id="GO:0010133">
    <property type="term" value="P:L-proline catabolic process to L-glutamate"/>
    <property type="evidence" value="ECO:0007669"/>
    <property type="project" value="UniProtKB-UniPathway"/>
</dbReference>
<dbReference type="Proteomes" id="UP000007148">
    <property type="component" value="Unassembled WGS sequence"/>
</dbReference>
<gene>
    <name evidence="12" type="ORF">PIIN_02936</name>
</gene>
<evidence type="ECO:0000256" key="3">
    <source>
        <dbReference type="ARBA" id="ARBA00012884"/>
    </source>
</evidence>
<dbReference type="OrthoDB" id="5322683at2759"/>
<evidence type="ECO:0000256" key="7">
    <source>
        <dbReference type="ARBA" id="ARBA00032259"/>
    </source>
</evidence>
<dbReference type="Gene3D" id="3.40.605.10">
    <property type="entry name" value="Aldehyde Dehydrogenase, Chain A, domain 1"/>
    <property type="match status" value="1"/>
</dbReference>
<dbReference type="FunFam" id="3.40.309.10:FF:000005">
    <property type="entry name" value="1-pyrroline-5-carboxylate dehydrogenase 1"/>
    <property type="match status" value="1"/>
</dbReference>
<accession>G4TCM8</accession>
<comment type="caution">
    <text evidence="12">The sequence shown here is derived from an EMBL/GenBank/DDBJ whole genome shotgun (WGS) entry which is preliminary data.</text>
</comment>
<dbReference type="HOGENOM" id="CLU_274411_0_0_1"/>
<dbReference type="CDD" id="cd07123">
    <property type="entry name" value="ALDH_F4-17_P5CDH"/>
    <property type="match status" value="1"/>
</dbReference>
<dbReference type="NCBIfam" id="TIGR01236">
    <property type="entry name" value="D1pyr5carbox1"/>
    <property type="match status" value="1"/>
</dbReference>